<comment type="caution">
    <text evidence="2">The sequence shown here is derived from an EMBL/GenBank/DDBJ whole genome shotgun (WGS) entry which is preliminary data.</text>
</comment>
<evidence type="ECO:0000313" key="1">
    <source>
        <dbReference type="EMBL" id="TMP46334.1"/>
    </source>
</evidence>
<accession>A0A5S3XXZ9</accession>
<dbReference type="Proteomes" id="UP000307706">
    <property type="component" value="Unassembled WGS sequence"/>
</dbReference>
<reference evidence="3 4" key="2">
    <citation type="submission" date="2019-06" db="EMBL/GenBank/DDBJ databases">
        <title>Co-occurence of chitin degradation, pigmentation and bioactivity in marine Pseudoalteromonas.</title>
        <authorList>
            <person name="Sonnenschein E.C."/>
            <person name="Bech P.K."/>
        </authorList>
    </citation>
    <scope>NUCLEOTIDE SEQUENCE [LARGE SCALE GENOMIC DNA]</scope>
    <source>
        <strain evidence="4">S2231</strain>
        <strain evidence="3">S2233</strain>
    </source>
</reference>
<sequence>MVISTHRLGLAAFMKMQGCNLQKFDNRRFYFETEKDLTQWEIEYSNSCCYRHDLELCELRKLYPASPRG</sequence>
<keyword evidence="3" id="KW-1185">Reference proteome</keyword>
<name>A0A5S3XXZ9_9GAMM</name>
<dbReference type="EMBL" id="PNCL01000001">
    <property type="protein sequence ID" value="TMP63110.1"/>
    <property type="molecule type" value="Genomic_DNA"/>
</dbReference>
<proteinExistence type="predicted"/>
<dbReference type="EMBL" id="PNCK01000009">
    <property type="protein sequence ID" value="TMP46334.1"/>
    <property type="molecule type" value="Genomic_DNA"/>
</dbReference>
<evidence type="ECO:0000313" key="4">
    <source>
        <dbReference type="Proteomes" id="UP000307706"/>
    </source>
</evidence>
<reference evidence="2" key="3">
    <citation type="submission" date="2019-09" db="EMBL/GenBank/DDBJ databases">
        <title>Co-occurence of chitin degradation, pigmentation and bioactivity in marine Pseudoalteromonas.</title>
        <authorList>
            <person name="Sonnenschein E.C."/>
            <person name="Bech P.K."/>
        </authorList>
    </citation>
    <scope>NUCLEOTIDE SEQUENCE</scope>
    <source>
        <strain evidence="2">S2231</strain>
        <strain evidence="1">S2233</strain>
    </source>
</reference>
<dbReference type="RefSeq" id="WP_138594751.1">
    <property type="nucleotide sequence ID" value="NZ_PNCK01000009.1"/>
</dbReference>
<dbReference type="OrthoDB" id="9866101at2"/>
<dbReference type="Proteomes" id="UP000305730">
    <property type="component" value="Unassembled WGS sequence"/>
</dbReference>
<gene>
    <name evidence="2" type="ORF">CWB96_00435</name>
    <name evidence="1" type="ORF">CWB97_02430</name>
</gene>
<evidence type="ECO:0000313" key="3">
    <source>
        <dbReference type="Proteomes" id="UP000305730"/>
    </source>
</evidence>
<dbReference type="AlphaFoldDB" id="A0A5S3XXZ9"/>
<organism evidence="2 4">
    <name type="scientific">Pseudoalteromonas citrea</name>
    <dbReference type="NCBI Taxonomy" id="43655"/>
    <lineage>
        <taxon>Bacteria</taxon>
        <taxon>Pseudomonadati</taxon>
        <taxon>Pseudomonadota</taxon>
        <taxon>Gammaproteobacteria</taxon>
        <taxon>Alteromonadales</taxon>
        <taxon>Pseudoalteromonadaceae</taxon>
        <taxon>Pseudoalteromonas</taxon>
    </lineage>
</organism>
<reference evidence="3 4" key="1">
    <citation type="submission" date="2017-12" db="EMBL/GenBank/DDBJ databases">
        <authorList>
            <person name="Paulsen S."/>
            <person name="Gram L.K."/>
        </authorList>
    </citation>
    <scope>NUCLEOTIDE SEQUENCE [LARGE SCALE GENOMIC DNA]</scope>
    <source>
        <strain evidence="2 4">S2231</strain>
        <strain evidence="1 3">S2233</strain>
    </source>
</reference>
<evidence type="ECO:0000313" key="2">
    <source>
        <dbReference type="EMBL" id="TMP63110.1"/>
    </source>
</evidence>
<protein>
    <submittedName>
        <fullName evidence="2">Uncharacterized protein</fullName>
    </submittedName>
</protein>